<dbReference type="NCBIfam" id="TIGR01409">
    <property type="entry name" value="TAT_signal_seq"/>
    <property type="match status" value="1"/>
</dbReference>
<organism evidence="1 2">
    <name type="scientific">Kineococcus endophyticus</name>
    <dbReference type="NCBI Taxonomy" id="1181883"/>
    <lineage>
        <taxon>Bacteria</taxon>
        <taxon>Bacillati</taxon>
        <taxon>Actinomycetota</taxon>
        <taxon>Actinomycetes</taxon>
        <taxon>Kineosporiales</taxon>
        <taxon>Kineosporiaceae</taxon>
        <taxon>Kineococcus</taxon>
    </lineage>
</organism>
<dbReference type="Pfam" id="PF08310">
    <property type="entry name" value="LGFP"/>
    <property type="match status" value="6"/>
</dbReference>
<comment type="caution">
    <text evidence="1">The sequence shown here is derived from an EMBL/GenBank/DDBJ whole genome shotgun (WGS) entry which is preliminary data.</text>
</comment>
<dbReference type="InterPro" id="IPR013207">
    <property type="entry name" value="LGFP"/>
</dbReference>
<evidence type="ECO:0000313" key="1">
    <source>
        <dbReference type="EMBL" id="MEW9263204.1"/>
    </source>
</evidence>
<dbReference type="PROSITE" id="PS51318">
    <property type="entry name" value="TAT"/>
    <property type="match status" value="1"/>
</dbReference>
<dbReference type="InterPro" id="IPR006311">
    <property type="entry name" value="TAT_signal"/>
</dbReference>
<dbReference type="EMBL" id="JBFNQN010000001">
    <property type="protein sequence ID" value="MEW9263204.1"/>
    <property type="molecule type" value="Genomic_DNA"/>
</dbReference>
<gene>
    <name evidence="1" type="ORF">AB1207_00435</name>
</gene>
<dbReference type="RefSeq" id="WP_367635802.1">
    <property type="nucleotide sequence ID" value="NZ_JBFNQN010000001.1"/>
</dbReference>
<dbReference type="InterPro" id="IPR019546">
    <property type="entry name" value="TAT_signal_bac_arc"/>
</dbReference>
<proteinExistence type="predicted"/>
<keyword evidence="2" id="KW-1185">Reference proteome</keyword>
<sequence length="584" mass="62197">MTVAERTLGTVVEGVTGFFTRFLDARTDRRGFLARTAVVGSALTVGPWGFLTRPQSAYAAVCGIDATCSSGYTVFCATIGNGVNRCPPGSLVGGWWKSDGSGYCCGGARYYIDCHSYCSCGCGGRSKFCGEGCRNCSCGCGPAGQCDQRKVCCNEFRYGQCNQDTSCTGPVWCRVVTCTPPWRIPSWNCTTTSATDQRTNQHTAPAVKDCTPIGREYTAIGGPGSVLGEQRTPELGTPAPGGTYQLFDFGSIYHSPGTGAHEVHGEVLATLAALSWEAGPLGYPTTDELRTPDGRGRFNHFERGSVYWTSQTGASAVIGAIRETWKALGWEAGPLGYPLTDELTTPDGRGRFNHFERGSVYWTPQTAAHAVVGAIREEWKATGWEAGPLGYPTTDELTSPDGRGRFNHFERGSVYWTPQTGAHAVVGAVRDAWTALRWERGPLGYPVTSQTRTPDGRAEYVHFQGGSVYASAATGAHAVRGSVRDRWRDTGWETGPLGLPTTDETAVAAGSVQDFERGAVYASAGTGAHRVPAPVRDALRAAGGPERWGFPVEEPGPEQGGQVRQRFARGTAVLTVATGAVAFG</sequence>
<dbReference type="Proteomes" id="UP001555826">
    <property type="component" value="Unassembled WGS sequence"/>
</dbReference>
<reference evidence="1 2" key="1">
    <citation type="submission" date="2024-07" db="EMBL/GenBank/DDBJ databases">
        <authorList>
            <person name="Thanompreechachai J."/>
            <person name="Duangmal K."/>
        </authorList>
    </citation>
    <scope>NUCLEOTIDE SEQUENCE [LARGE SCALE GENOMIC DNA]</scope>
    <source>
        <strain evidence="1 2">KCTC 19886</strain>
    </source>
</reference>
<evidence type="ECO:0000313" key="2">
    <source>
        <dbReference type="Proteomes" id="UP001555826"/>
    </source>
</evidence>
<protein>
    <submittedName>
        <fullName evidence="1">Twin-arginine translocation signal domain-containing protein</fullName>
    </submittedName>
</protein>
<accession>A0ABV3P0R2</accession>
<name>A0ABV3P0R2_9ACTN</name>